<dbReference type="PANTHER" id="PTHR42852:SF6">
    <property type="entry name" value="THIOL:DISULFIDE INTERCHANGE PROTEIN DSBE"/>
    <property type="match status" value="1"/>
</dbReference>
<keyword evidence="6" id="KW-0812">Transmembrane</keyword>
<dbReference type="InterPro" id="IPR013766">
    <property type="entry name" value="Thioredoxin_domain"/>
</dbReference>
<sequence length="180" mass="20454">MLNKRRVLTLLVPFIIFIIGAVLLATPLLKGSDPSKLDSALVGQAVPAFTLQDIYDENKQYDASIFKGQKMLLNVWATWCPTCYAEHTYLNKLAKQGLYIVGMNYKDDRKKAIRWLNDLNDPYQISLFDQNGMLGMDLGVYGAPETFLIDSKGIIQYRHVGDLNDKVWNNKLLAIYEGME</sequence>
<keyword evidence="9" id="KW-1185">Reference proteome</keyword>
<dbReference type="CDD" id="cd03010">
    <property type="entry name" value="TlpA_like_DsbE"/>
    <property type="match status" value="1"/>
</dbReference>
<evidence type="ECO:0000313" key="9">
    <source>
        <dbReference type="Proteomes" id="UP001366060"/>
    </source>
</evidence>
<organism evidence="8 9">
    <name type="scientific">Psychromonas arctica</name>
    <dbReference type="NCBI Taxonomy" id="168275"/>
    <lineage>
        <taxon>Bacteria</taxon>
        <taxon>Pseudomonadati</taxon>
        <taxon>Pseudomonadota</taxon>
        <taxon>Gammaproteobacteria</taxon>
        <taxon>Alteromonadales</taxon>
        <taxon>Psychromonadaceae</taxon>
        <taxon>Psychromonas</taxon>
    </lineage>
</organism>
<dbReference type="PANTHER" id="PTHR42852">
    <property type="entry name" value="THIOL:DISULFIDE INTERCHANGE PROTEIN DSBE"/>
    <property type="match status" value="1"/>
</dbReference>
<dbReference type="InterPro" id="IPR013740">
    <property type="entry name" value="Redoxin"/>
</dbReference>
<reference evidence="8 9" key="1">
    <citation type="submission" date="2024-02" db="EMBL/GenBank/DDBJ databases">
        <title>Bacteria isolated from the canopy kelp, Nereocystis luetkeana.</title>
        <authorList>
            <person name="Pfister C.A."/>
            <person name="Younker I.T."/>
            <person name="Light S.H."/>
        </authorList>
    </citation>
    <scope>NUCLEOTIDE SEQUENCE [LARGE SCALE GENOMIC DNA]</scope>
    <source>
        <strain evidence="8 9">TI.2.07</strain>
    </source>
</reference>
<protein>
    <submittedName>
        <fullName evidence="8">DsbE family thiol:disulfide interchange protein</fullName>
    </submittedName>
</protein>
<dbReference type="NCBIfam" id="TIGR00385">
    <property type="entry name" value="dsbE"/>
    <property type="match status" value="1"/>
</dbReference>
<keyword evidence="4" id="KW-1015">Disulfide bond</keyword>
<keyword evidence="3" id="KW-0201">Cytochrome c-type biogenesis</keyword>
<dbReference type="SUPFAM" id="SSF52833">
    <property type="entry name" value="Thioredoxin-like"/>
    <property type="match status" value="1"/>
</dbReference>
<name>A0ABU9H7Y4_9GAMM</name>
<keyword evidence="5" id="KW-0676">Redox-active center</keyword>
<dbReference type="InterPro" id="IPR036249">
    <property type="entry name" value="Thioredoxin-like_sf"/>
</dbReference>
<dbReference type="PROSITE" id="PS00194">
    <property type="entry name" value="THIOREDOXIN_1"/>
    <property type="match status" value="1"/>
</dbReference>
<gene>
    <name evidence="8" type="ORF">V6255_02390</name>
</gene>
<keyword evidence="6" id="KW-0472">Membrane</keyword>
<evidence type="ECO:0000256" key="6">
    <source>
        <dbReference type="SAM" id="Phobius"/>
    </source>
</evidence>
<dbReference type="EMBL" id="JBAKBA010000003">
    <property type="protein sequence ID" value="MEL0657976.1"/>
    <property type="molecule type" value="Genomic_DNA"/>
</dbReference>
<dbReference type="Pfam" id="PF08534">
    <property type="entry name" value="Redoxin"/>
    <property type="match status" value="1"/>
</dbReference>
<dbReference type="RefSeq" id="WP_160060452.1">
    <property type="nucleotide sequence ID" value="NZ_JBAKBA010000003.1"/>
</dbReference>
<feature type="domain" description="Thioredoxin" evidence="7">
    <location>
        <begin position="40"/>
        <end position="180"/>
    </location>
</feature>
<evidence type="ECO:0000256" key="2">
    <source>
        <dbReference type="ARBA" id="ARBA00007758"/>
    </source>
</evidence>
<dbReference type="Proteomes" id="UP001366060">
    <property type="component" value="Unassembled WGS sequence"/>
</dbReference>
<keyword evidence="6" id="KW-1133">Transmembrane helix</keyword>
<evidence type="ECO:0000259" key="7">
    <source>
        <dbReference type="PROSITE" id="PS51352"/>
    </source>
</evidence>
<comment type="subcellular location">
    <subcellularLocation>
        <location evidence="1">Cell inner membrane</location>
        <topology evidence="1">Single-pass membrane protein</topology>
        <orientation evidence="1">Periplasmic side</orientation>
    </subcellularLocation>
</comment>
<proteinExistence type="inferred from homology"/>
<evidence type="ECO:0000256" key="3">
    <source>
        <dbReference type="ARBA" id="ARBA00022748"/>
    </source>
</evidence>
<dbReference type="PROSITE" id="PS51352">
    <property type="entry name" value="THIOREDOXIN_2"/>
    <property type="match status" value="1"/>
</dbReference>
<evidence type="ECO:0000256" key="4">
    <source>
        <dbReference type="ARBA" id="ARBA00023157"/>
    </source>
</evidence>
<dbReference type="InterPro" id="IPR050553">
    <property type="entry name" value="Thioredoxin_ResA/DsbE_sf"/>
</dbReference>
<comment type="caution">
    <text evidence="8">The sequence shown here is derived from an EMBL/GenBank/DDBJ whole genome shotgun (WGS) entry which is preliminary data.</text>
</comment>
<dbReference type="InterPro" id="IPR017937">
    <property type="entry name" value="Thioredoxin_CS"/>
</dbReference>
<dbReference type="InterPro" id="IPR004799">
    <property type="entry name" value="Periplasmic_diS_OxRdtase_DsbE"/>
</dbReference>
<evidence type="ECO:0000313" key="8">
    <source>
        <dbReference type="EMBL" id="MEL0657976.1"/>
    </source>
</evidence>
<accession>A0ABU9H7Y4</accession>
<evidence type="ECO:0000256" key="5">
    <source>
        <dbReference type="ARBA" id="ARBA00023284"/>
    </source>
</evidence>
<dbReference type="Gene3D" id="3.40.30.10">
    <property type="entry name" value="Glutaredoxin"/>
    <property type="match status" value="1"/>
</dbReference>
<feature type="transmembrane region" description="Helical" evidence="6">
    <location>
        <begin position="7"/>
        <end position="29"/>
    </location>
</feature>
<comment type="similarity">
    <text evidence="2">Belongs to the thioredoxin family. DsbE subfamily.</text>
</comment>
<evidence type="ECO:0000256" key="1">
    <source>
        <dbReference type="ARBA" id="ARBA00004383"/>
    </source>
</evidence>